<sequence length="444" mass="45200">MICVLLVASGAAWEPRVVSLLADAPGIVLLKRCVDVDDLMAAATTGQADAAVVALDAPGLDGGAVDHLRRHGVRPVAVAAAGDDDAAARVRATRTGVAALVTEDRLADLPDVLVAATVPAGQDGGQDGGQHDGEHGGATGGAGTDAGPGPWQEAPGEVVPSAPGRVIAVWGPRGAPGRTLVATTLAAELAHRGVRTMLVDADPWGGSVAQVLGVMDEVSGLLAAARLATTGELAERIATVQRAVAPGLTVVTGLPRADRWTEVRPGALEHLLEVGRGQAVVVVDCGSDLVDDSGPALPGGRPGRSRMTTGVLETADEVLVVGTADPVGLSRLARGLVDLREVVAGAPVRVVVNRMRPSLGWTEGEVATMVEGFSRLLGLHFVPDDGPGVDRALVAGRSLRESGEEAVVRAVAALVDAMAPRTAPVRSTRGARLRRRTAGGGRRR</sequence>
<evidence type="ECO:0000256" key="1">
    <source>
        <dbReference type="SAM" id="MobiDB-lite"/>
    </source>
</evidence>
<name>A0ABN2PGN0_9ACTN</name>
<dbReference type="EMBL" id="BAAAMY010000004">
    <property type="protein sequence ID" value="GAA1918770.1"/>
    <property type="molecule type" value="Genomic_DNA"/>
</dbReference>
<proteinExistence type="predicted"/>
<feature type="compositionally biased region" description="Basic residues" evidence="1">
    <location>
        <begin position="429"/>
        <end position="444"/>
    </location>
</feature>
<dbReference type="Proteomes" id="UP001501612">
    <property type="component" value="Unassembled WGS sequence"/>
</dbReference>
<evidence type="ECO:0008006" key="4">
    <source>
        <dbReference type="Google" id="ProtNLM"/>
    </source>
</evidence>
<feature type="compositionally biased region" description="Gly residues" evidence="1">
    <location>
        <begin position="136"/>
        <end position="146"/>
    </location>
</feature>
<dbReference type="InterPro" id="IPR050625">
    <property type="entry name" value="ParA/MinD_ATPase"/>
</dbReference>
<reference evidence="2 3" key="1">
    <citation type="journal article" date="2019" name="Int. J. Syst. Evol. Microbiol.">
        <title>The Global Catalogue of Microorganisms (GCM) 10K type strain sequencing project: providing services to taxonomists for standard genome sequencing and annotation.</title>
        <authorList>
            <consortium name="The Broad Institute Genomics Platform"/>
            <consortium name="The Broad Institute Genome Sequencing Center for Infectious Disease"/>
            <person name="Wu L."/>
            <person name="Ma J."/>
        </authorList>
    </citation>
    <scope>NUCLEOTIDE SEQUENCE [LARGE SCALE GENOMIC DNA]</scope>
    <source>
        <strain evidence="2 3">JCM 14046</strain>
    </source>
</reference>
<dbReference type="RefSeq" id="WP_344006732.1">
    <property type="nucleotide sequence ID" value="NZ_BAAAMY010000004.1"/>
</dbReference>
<feature type="region of interest" description="Disordered" evidence="1">
    <location>
        <begin position="119"/>
        <end position="158"/>
    </location>
</feature>
<feature type="region of interest" description="Disordered" evidence="1">
    <location>
        <begin position="425"/>
        <end position="444"/>
    </location>
</feature>
<dbReference type="Gene3D" id="3.40.50.300">
    <property type="entry name" value="P-loop containing nucleotide triphosphate hydrolases"/>
    <property type="match status" value="1"/>
</dbReference>
<dbReference type="InterPro" id="IPR027417">
    <property type="entry name" value="P-loop_NTPase"/>
</dbReference>
<dbReference type="SUPFAM" id="SSF52540">
    <property type="entry name" value="P-loop containing nucleoside triphosphate hydrolases"/>
    <property type="match status" value="1"/>
</dbReference>
<protein>
    <recommendedName>
        <fullName evidence="4">CobQ/CobB/MinD/ParA nucleotide binding domain-containing protein</fullName>
    </recommendedName>
</protein>
<keyword evidence="3" id="KW-1185">Reference proteome</keyword>
<comment type="caution">
    <text evidence="2">The sequence shown here is derived from an EMBL/GenBank/DDBJ whole genome shotgun (WGS) entry which is preliminary data.</text>
</comment>
<accession>A0ABN2PGN0</accession>
<dbReference type="PANTHER" id="PTHR43384">
    <property type="entry name" value="SEPTUM SITE-DETERMINING PROTEIN MIND HOMOLOG, CHLOROPLASTIC-RELATED"/>
    <property type="match status" value="1"/>
</dbReference>
<organism evidence="2 3">
    <name type="scientific">Nocardioides lentus</name>
    <dbReference type="NCBI Taxonomy" id="338077"/>
    <lineage>
        <taxon>Bacteria</taxon>
        <taxon>Bacillati</taxon>
        <taxon>Actinomycetota</taxon>
        <taxon>Actinomycetes</taxon>
        <taxon>Propionibacteriales</taxon>
        <taxon>Nocardioidaceae</taxon>
        <taxon>Nocardioides</taxon>
    </lineage>
</organism>
<evidence type="ECO:0000313" key="3">
    <source>
        <dbReference type="Proteomes" id="UP001501612"/>
    </source>
</evidence>
<gene>
    <name evidence="2" type="ORF">GCM10009737_20290</name>
</gene>
<dbReference type="PANTHER" id="PTHR43384:SF11">
    <property type="entry name" value="SEPTUM SITE DETERMINING PROTEIN"/>
    <property type="match status" value="1"/>
</dbReference>
<evidence type="ECO:0000313" key="2">
    <source>
        <dbReference type="EMBL" id="GAA1918770.1"/>
    </source>
</evidence>